<accession>A0ABX0YDQ2</accession>
<gene>
    <name evidence="1" type="ORF">HBH25_04910</name>
</gene>
<keyword evidence="2" id="KW-1185">Reference proteome</keyword>
<evidence type="ECO:0008006" key="3">
    <source>
        <dbReference type="Google" id="ProtNLM"/>
    </source>
</evidence>
<dbReference type="EMBL" id="JAAVJI010000002">
    <property type="protein sequence ID" value="NJP00198.1"/>
    <property type="molecule type" value="Genomic_DNA"/>
</dbReference>
<dbReference type="Proteomes" id="UP000746535">
    <property type="component" value="Unassembled WGS sequence"/>
</dbReference>
<dbReference type="RefSeq" id="WP_168082106.1">
    <property type="nucleotide sequence ID" value="NZ_JAAVJI010000002.1"/>
</dbReference>
<reference evidence="1 2" key="1">
    <citation type="submission" date="2020-03" db="EMBL/GenBank/DDBJ databases">
        <authorList>
            <person name="Wang L."/>
            <person name="He N."/>
            <person name="Li Y."/>
            <person name="Fang Y."/>
            <person name="Zhang F."/>
        </authorList>
    </citation>
    <scope>NUCLEOTIDE SEQUENCE [LARGE SCALE GENOMIC DNA]</scope>
    <source>
        <strain evidence="2">hsmgli-8</strain>
    </source>
</reference>
<organism evidence="1 2">
    <name type="scientific">Pseudomonas quercus</name>
    <dbReference type="NCBI Taxonomy" id="2722792"/>
    <lineage>
        <taxon>Bacteria</taxon>
        <taxon>Pseudomonadati</taxon>
        <taxon>Pseudomonadota</taxon>
        <taxon>Gammaproteobacteria</taxon>
        <taxon>Pseudomonadales</taxon>
        <taxon>Pseudomonadaceae</taxon>
        <taxon>Pseudomonas</taxon>
    </lineage>
</organism>
<evidence type="ECO:0000313" key="2">
    <source>
        <dbReference type="Proteomes" id="UP000746535"/>
    </source>
</evidence>
<dbReference type="PROSITE" id="PS51257">
    <property type="entry name" value="PROKAR_LIPOPROTEIN"/>
    <property type="match status" value="1"/>
</dbReference>
<evidence type="ECO:0000313" key="1">
    <source>
        <dbReference type="EMBL" id="NJP00198.1"/>
    </source>
</evidence>
<sequence length="312" mass="35184">MFTTRFSLSGTAAMCGLCLLAGCANHMSQRSEQEARTERKPVEHHLSLEVGDPLMEQPQRRVRVTEQSTFEVTDFEVTRRYDRYTPYQPWREFYEVPLGAVAVVAGVAANALNVVLLGRLPENVTHGWINYGFAGVNPFMNTQSNGRAEQNLAGIEEVQRDKRQEVLAEPWVEKPVEVTAGSEVYALNTDSKGYLRLNLLDAPFADQDLRRVNRLVLMAKDDDGTSRADATLQLAATLRTRVAEARGLIYDDLEDDEVSQWVYRVKRLSQLGFEDEANGLQQSLLELTRNDPELHQDFIKALARDAGRVVDQ</sequence>
<comment type="caution">
    <text evidence="1">The sequence shown here is derived from an EMBL/GenBank/DDBJ whole genome shotgun (WGS) entry which is preliminary data.</text>
</comment>
<name>A0ABX0YDQ2_9PSED</name>
<protein>
    <recommendedName>
        <fullName evidence="3">Lipoprotein</fullName>
    </recommendedName>
</protein>
<proteinExistence type="predicted"/>